<proteinExistence type="predicted"/>
<dbReference type="Proteomes" id="UP000271098">
    <property type="component" value="Unassembled WGS sequence"/>
</dbReference>
<sequence length="73" mass="8496">MNSLEPETTLRYKTIHNAILAELKEHGFAAVKAFKKLAKGVFQRNNEQALEFRERVKALVRRPLPQVDETLKY</sequence>
<gene>
    <name evidence="1" type="ORF">GPUH_LOCUS9974</name>
</gene>
<dbReference type="EMBL" id="UYRT01035343">
    <property type="protein sequence ID" value="VDK80110.1"/>
    <property type="molecule type" value="Genomic_DNA"/>
</dbReference>
<keyword evidence="2" id="KW-1185">Reference proteome</keyword>
<accession>A0A183DMN0</accession>
<reference evidence="3" key="1">
    <citation type="submission" date="2016-06" db="UniProtKB">
        <authorList>
            <consortium name="WormBaseParasite"/>
        </authorList>
    </citation>
    <scope>IDENTIFICATION</scope>
</reference>
<evidence type="ECO:0000313" key="2">
    <source>
        <dbReference type="Proteomes" id="UP000271098"/>
    </source>
</evidence>
<name>A0A183DMN0_9BILA</name>
<evidence type="ECO:0000313" key="1">
    <source>
        <dbReference type="EMBL" id="VDK80110.1"/>
    </source>
</evidence>
<evidence type="ECO:0000313" key="3">
    <source>
        <dbReference type="WBParaSite" id="GPUH_0000998201-mRNA-1"/>
    </source>
</evidence>
<dbReference type="AlphaFoldDB" id="A0A183DMN0"/>
<reference evidence="1 2" key="2">
    <citation type="submission" date="2018-11" db="EMBL/GenBank/DDBJ databases">
        <authorList>
            <consortium name="Pathogen Informatics"/>
        </authorList>
    </citation>
    <scope>NUCLEOTIDE SEQUENCE [LARGE SCALE GENOMIC DNA]</scope>
</reference>
<organism evidence="3">
    <name type="scientific">Gongylonema pulchrum</name>
    <dbReference type="NCBI Taxonomy" id="637853"/>
    <lineage>
        <taxon>Eukaryota</taxon>
        <taxon>Metazoa</taxon>
        <taxon>Ecdysozoa</taxon>
        <taxon>Nematoda</taxon>
        <taxon>Chromadorea</taxon>
        <taxon>Rhabditida</taxon>
        <taxon>Spirurina</taxon>
        <taxon>Spiruromorpha</taxon>
        <taxon>Spiruroidea</taxon>
        <taxon>Gongylonematidae</taxon>
        <taxon>Gongylonema</taxon>
    </lineage>
</organism>
<protein>
    <submittedName>
        <fullName evidence="3">Protein-glutamate O-methyltransferase CheR</fullName>
    </submittedName>
</protein>
<dbReference type="WBParaSite" id="GPUH_0000998201-mRNA-1">
    <property type="protein sequence ID" value="GPUH_0000998201-mRNA-1"/>
    <property type="gene ID" value="GPUH_0000998201"/>
</dbReference>